<evidence type="ECO:0000256" key="5">
    <source>
        <dbReference type="ARBA" id="ARBA00022801"/>
    </source>
</evidence>
<dbReference type="EC" id="4.2.99.18" evidence="12"/>
<dbReference type="EMBL" id="FIZY01000013">
    <property type="protein sequence ID" value="CZF81467.1"/>
    <property type="molecule type" value="Genomic_DNA"/>
</dbReference>
<dbReference type="InterPro" id="IPR003265">
    <property type="entry name" value="HhH-GPD_domain"/>
</dbReference>
<reference evidence="15" key="1">
    <citation type="submission" date="2016-02" db="EMBL/GenBank/DDBJ databases">
        <authorList>
            <person name="Rodrigo-Torres Lidia"/>
            <person name="Arahal R.David."/>
        </authorList>
    </citation>
    <scope>NUCLEOTIDE SEQUENCE [LARGE SCALE GENOMIC DNA]</scope>
    <source>
        <strain evidence="15">CECT 8713</strain>
    </source>
</reference>
<dbReference type="AlphaFoldDB" id="A0A128F3W0"/>
<gene>
    <name evidence="12 14" type="primary">nth</name>
    <name evidence="14" type="ORF">GMA8713_01850</name>
</gene>
<evidence type="ECO:0000256" key="6">
    <source>
        <dbReference type="ARBA" id="ARBA00023004"/>
    </source>
</evidence>
<evidence type="ECO:0000313" key="14">
    <source>
        <dbReference type="EMBL" id="CZF81467.1"/>
    </source>
</evidence>
<dbReference type="NCBIfam" id="NF007978">
    <property type="entry name" value="PRK10702.1"/>
    <property type="match status" value="1"/>
</dbReference>
<dbReference type="GO" id="GO:0006285">
    <property type="term" value="P:base-excision repair, AP site formation"/>
    <property type="evidence" value="ECO:0007669"/>
    <property type="project" value="TreeGrafter"/>
</dbReference>
<dbReference type="InterPro" id="IPR004035">
    <property type="entry name" value="Endouclease-III_FeS-bd_BS"/>
</dbReference>
<dbReference type="HAMAP" id="MF_00942">
    <property type="entry name" value="Nth"/>
    <property type="match status" value="1"/>
</dbReference>
<comment type="function">
    <text evidence="12">DNA repair enzyme that has both DNA N-glycosylase activity and AP-lyase activity. The DNA N-glycosylase activity releases various damaged pyrimidines from DNA by cleaving the N-glycosidic bond, leaving an AP (apurinic/apyrimidinic) site. The AP-lyase activity cleaves the phosphodiester bond 3' to the AP site by a beta-elimination, leaving a 3'-terminal unsaturated sugar and a product with a terminal 5'-phosphate.</text>
</comment>
<dbReference type="NCBIfam" id="TIGR01083">
    <property type="entry name" value="nth"/>
    <property type="match status" value="1"/>
</dbReference>
<keyword evidence="3 12" id="KW-0479">Metal-binding</keyword>
<dbReference type="PANTHER" id="PTHR10359:SF18">
    <property type="entry name" value="ENDONUCLEASE III"/>
    <property type="match status" value="1"/>
</dbReference>
<dbReference type="CDD" id="cd00056">
    <property type="entry name" value="ENDO3c"/>
    <property type="match status" value="1"/>
</dbReference>
<dbReference type="Pfam" id="PF00633">
    <property type="entry name" value="HHH"/>
    <property type="match status" value="1"/>
</dbReference>
<evidence type="ECO:0000256" key="1">
    <source>
        <dbReference type="ARBA" id="ARBA00008343"/>
    </source>
</evidence>
<evidence type="ECO:0000256" key="3">
    <source>
        <dbReference type="ARBA" id="ARBA00022723"/>
    </source>
</evidence>
<dbReference type="PROSITE" id="PS00764">
    <property type="entry name" value="ENDONUCLEASE_III_1"/>
    <property type="match status" value="1"/>
</dbReference>
<keyword evidence="2 12" id="KW-0004">4Fe-4S</keyword>
<feature type="binding site" evidence="12">
    <location>
        <position position="197"/>
    </location>
    <ligand>
        <name>[4Fe-4S] cluster</name>
        <dbReference type="ChEBI" id="CHEBI:49883"/>
    </ligand>
</feature>
<dbReference type="InterPro" id="IPR004036">
    <property type="entry name" value="Endonuclease-III-like_CS2"/>
</dbReference>
<dbReference type="SMART" id="SM00478">
    <property type="entry name" value="ENDO3c"/>
    <property type="match status" value="1"/>
</dbReference>
<dbReference type="InterPro" id="IPR011257">
    <property type="entry name" value="DNA_glycosylase"/>
</dbReference>
<evidence type="ECO:0000256" key="10">
    <source>
        <dbReference type="ARBA" id="ARBA00023239"/>
    </source>
</evidence>
<keyword evidence="11 12" id="KW-0326">Glycosidase</keyword>
<feature type="domain" description="HhH-GPD" evidence="13">
    <location>
        <begin position="38"/>
        <end position="185"/>
    </location>
</feature>
<dbReference type="OrthoDB" id="9800977at2"/>
<keyword evidence="14" id="KW-0540">Nuclease</keyword>
<protein>
    <recommendedName>
        <fullName evidence="12">Endonuclease III</fullName>
        <ecNumber evidence="12">4.2.99.18</ecNumber>
    </recommendedName>
    <alternativeName>
        <fullName evidence="12">DNA-(apurinic or apyrimidinic site) lyase</fullName>
    </alternativeName>
</protein>
<dbReference type="InterPro" id="IPR000445">
    <property type="entry name" value="HhH_motif"/>
</dbReference>
<dbReference type="GO" id="GO:0019104">
    <property type="term" value="F:DNA N-glycosylase activity"/>
    <property type="evidence" value="ECO:0007669"/>
    <property type="project" value="UniProtKB-UniRule"/>
</dbReference>
<dbReference type="PANTHER" id="PTHR10359">
    <property type="entry name" value="A/G-SPECIFIC ADENINE GLYCOSYLASE/ENDONUCLEASE III"/>
    <property type="match status" value="1"/>
</dbReference>
<evidence type="ECO:0000256" key="7">
    <source>
        <dbReference type="ARBA" id="ARBA00023014"/>
    </source>
</evidence>
<dbReference type="InterPro" id="IPR023170">
    <property type="entry name" value="HhH_base_excis_C"/>
</dbReference>
<comment type="similarity">
    <text evidence="1 12">Belongs to the Nth/MutY family.</text>
</comment>
<evidence type="ECO:0000259" key="13">
    <source>
        <dbReference type="SMART" id="SM00478"/>
    </source>
</evidence>
<dbReference type="RefSeq" id="WP_062708289.1">
    <property type="nucleotide sequence ID" value="NZ_CAWRCI010000013.1"/>
</dbReference>
<dbReference type="SMART" id="SM00525">
    <property type="entry name" value="FES"/>
    <property type="match status" value="1"/>
</dbReference>
<proteinExistence type="inferred from homology"/>
<dbReference type="Gene3D" id="1.10.1670.10">
    <property type="entry name" value="Helix-hairpin-Helix base-excision DNA repair enzymes (C-terminal)"/>
    <property type="match status" value="1"/>
</dbReference>
<dbReference type="SUPFAM" id="SSF48150">
    <property type="entry name" value="DNA-glycosylase"/>
    <property type="match status" value="1"/>
</dbReference>
<sequence length="213" mass="24000">MNNEKRVQILERLRAENPHPETELNWSTPFELLIAVLLSAQATDVSVNKATDKLYPVANTPQALLDLGVDGVKEYIKTIGLFNSKAENVIKTCRIIVEQHGGEVPENREALEALPGVGRKTANVVLNTAFGWPTIAVDTHIFRVSNRTKFAMGKNVDQVEEKLLKVVPKEFKVDVHHWLILHGRYTCVARKPRCGSCIIEDLCDFKEKIYPDE</sequence>
<dbReference type="PROSITE" id="PS01155">
    <property type="entry name" value="ENDONUCLEASE_III_2"/>
    <property type="match status" value="1"/>
</dbReference>
<keyword evidence="6 12" id="KW-0408">Iron</keyword>
<dbReference type="Pfam" id="PF10576">
    <property type="entry name" value="EndIII_4Fe-2S"/>
    <property type="match status" value="1"/>
</dbReference>
<keyword evidence="9 12" id="KW-0234">DNA repair</keyword>
<evidence type="ECO:0000313" key="15">
    <source>
        <dbReference type="Proteomes" id="UP000073601"/>
    </source>
</evidence>
<dbReference type="PIRSF" id="PIRSF001435">
    <property type="entry name" value="Nth"/>
    <property type="match status" value="1"/>
</dbReference>
<keyword evidence="10 12" id="KW-0456">Lyase</keyword>
<evidence type="ECO:0000256" key="11">
    <source>
        <dbReference type="ARBA" id="ARBA00023295"/>
    </source>
</evidence>
<evidence type="ECO:0000256" key="9">
    <source>
        <dbReference type="ARBA" id="ARBA00023204"/>
    </source>
</evidence>
<keyword evidence="15" id="KW-1185">Reference proteome</keyword>
<organism evidence="14 15">
    <name type="scientific">Grimontia marina</name>
    <dbReference type="NCBI Taxonomy" id="646534"/>
    <lineage>
        <taxon>Bacteria</taxon>
        <taxon>Pseudomonadati</taxon>
        <taxon>Pseudomonadota</taxon>
        <taxon>Gammaproteobacteria</taxon>
        <taxon>Vibrionales</taxon>
        <taxon>Vibrionaceae</taxon>
        <taxon>Grimontia</taxon>
    </lineage>
</organism>
<evidence type="ECO:0000256" key="12">
    <source>
        <dbReference type="HAMAP-Rule" id="MF_00942"/>
    </source>
</evidence>
<keyword evidence="4 12" id="KW-0227">DNA damage</keyword>
<dbReference type="FunFam" id="1.10.1670.10:FF:000001">
    <property type="entry name" value="Endonuclease III"/>
    <property type="match status" value="1"/>
</dbReference>
<keyword evidence="5 12" id="KW-0378">Hydrolase</keyword>
<evidence type="ECO:0000256" key="8">
    <source>
        <dbReference type="ARBA" id="ARBA00023125"/>
    </source>
</evidence>
<dbReference type="GO" id="GO:0051539">
    <property type="term" value="F:4 iron, 4 sulfur cluster binding"/>
    <property type="evidence" value="ECO:0007669"/>
    <property type="project" value="UniProtKB-UniRule"/>
</dbReference>
<name>A0A128F3W0_9GAMM</name>
<keyword evidence="7 12" id="KW-0411">Iron-sulfur</keyword>
<comment type="cofactor">
    <cofactor evidence="12">
        <name>[4Fe-4S] cluster</name>
        <dbReference type="ChEBI" id="CHEBI:49883"/>
    </cofactor>
    <text evidence="12">Binds 1 [4Fe-4S] cluster.</text>
</comment>
<dbReference type="FunFam" id="1.10.340.30:FF:000001">
    <property type="entry name" value="Endonuclease III"/>
    <property type="match status" value="1"/>
</dbReference>
<dbReference type="Proteomes" id="UP000073601">
    <property type="component" value="Unassembled WGS sequence"/>
</dbReference>
<evidence type="ECO:0000256" key="4">
    <source>
        <dbReference type="ARBA" id="ARBA00022763"/>
    </source>
</evidence>
<keyword evidence="14" id="KW-0255">Endonuclease</keyword>
<comment type="catalytic activity">
    <reaction evidence="12">
        <text>2'-deoxyribonucleotide-(2'-deoxyribose 5'-phosphate)-2'-deoxyribonucleotide-DNA = a 3'-end 2'-deoxyribonucleotide-(2,3-dehydro-2,3-deoxyribose 5'-phosphate)-DNA + a 5'-end 5'-phospho-2'-deoxyribonucleoside-DNA + H(+)</text>
        <dbReference type="Rhea" id="RHEA:66592"/>
        <dbReference type="Rhea" id="RHEA-COMP:13180"/>
        <dbReference type="Rhea" id="RHEA-COMP:16897"/>
        <dbReference type="Rhea" id="RHEA-COMP:17067"/>
        <dbReference type="ChEBI" id="CHEBI:15378"/>
        <dbReference type="ChEBI" id="CHEBI:136412"/>
        <dbReference type="ChEBI" id="CHEBI:157695"/>
        <dbReference type="ChEBI" id="CHEBI:167181"/>
        <dbReference type="EC" id="4.2.99.18"/>
    </reaction>
</comment>
<dbReference type="InterPro" id="IPR005759">
    <property type="entry name" value="Nth"/>
</dbReference>
<dbReference type="GO" id="GO:0003677">
    <property type="term" value="F:DNA binding"/>
    <property type="evidence" value="ECO:0007669"/>
    <property type="project" value="UniProtKB-UniRule"/>
</dbReference>
<feature type="binding site" evidence="12">
    <location>
        <position position="187"/>
    </location>
    <ligand>
        <name>[4Fe-4S] cluster</name>
        <dbReference type="ChEBI" id="CHEBI:49883"/>
    </ligand>
</feature>
<keyword evidence="8 12" id="KW-0238">DNA-binding</keyword>
<dbReference type="InterPro" id="IPR003651">
    <property type="entry name" value="Endonuclease3_FeS-loop_motif"/>
</dbReference>
<feature type="binding site" evidence="12">
    <location>
        <position position="194"/>
    </location>
    <ligand>
        <name>[4Fe-4S] cluster</name>
        <dbReference type="ChEBI" id="CHEBI:49883"/>
    </ligand>
</feature>
<accession>A0A128F3W0</accession>
<feature type="binding site" evidence="12">
    <location>
        <position position="203"/>
    </location>
    <ligand>
        <name>[4Fe-4S] cluster</name>
        <dbReference type="ChEBI" id="CHEBI:49883"/>
    </ligand>
</feature>
<evidence type="ECO:0000256" key="2">
    <source>
        <dbReference type="ARBA" id="ARBA00022485"/>
    </source>
</evidence>
<dbReference type="GO" id="GO:0046872">
    <property type="term" value="F:metal ion binding"/>
    <property type="evidence" value="ECO:0007669"/>
    <property type="project" value="UniProtKB-KW"/>
</dbReference>
<dbReference type="GO" id="GO:0140078">
    <property type="term" value="F:class I DNA-(apurinic or apyrimidinic site) endonuclease activity"/>
    <property type="evidence" value="ECO:0007669"/>
    <property type="project" value="UniProtKB-EC"/>
</dbReference>
<dbReference type="Gene3D" id="1.10.340.30">
    <property type="entry name" value="Hypothetical protein, domain 2"/>
    <property type="match status" value="1"/>
</dbReference>
<dbReference type="Pfam" id="PF00730">
    <property type="entry name" value="HhH-GPD"/>
    <property type="match status" value="1"/>
</dbReference>